<organism evidence="1 2">
    <name type="scientific">Pedobacter agri</name>
    <dbReference type="NCBI Taxonomy" id="454586"/>
    <lineage>
        <taxon>Bacteria</taxon>
        <taxon>Pseudomonadati</taxon>
        <taxon>Bacteroidota</taxon>
        <taxon>Sphingobacteriia</taxon>
        <taxon>Sphingobacteriales</taxon>
        <taxon>Sphingobacteriaceae</taxon>
        <taxon>Pedobacter</taxon>
    </lineage>
</organism>
<dbReference type="Proteomes" id="UP001142592">
    <property type="component" value="Unassembled WGS sequence"/>
</dbReference>
<accession>A0A9X3IA68</accession>
<keyword evidence="2" id="KW-1185">Reference proteome</keyword>
<sequence>MQIEVKNSQPSDIDAIFDFYDIAIAHQKKVFNKHWQGFSRDLVQTEIEEDRQYKILVDGKNACVLPLPLPINLFGAIAILIPFTSTGL</sequence>
<comment type="caution">
    <text evidence="1">The sequence shown here is derived from an EMBL/GenBank/DDBJ whole genome shotgun (WGS) entry which is preliminary data.</text>
</comment>
<dbReference type="EMBL" id="JAPJUH010000004">
    <property type="protein sequence ID" value="MCX3265739.1"/>
    <property type="molecule type" value="Genomic_DNA"/>
</dbReference>
<evidence type="ECO:0000313" key="2">
    <source>
        <dbReference type="Proteomes" id="UP001142592"/>
    </source>
</evidence>
<dbReference type="RefSeq" id="WP_051010138.1">
    <property type="nucleotide sequence ID" value="NZ_JAPJUH010000004.1"/>
</dbReference>
<gene>
    <name evidence="1" type="ORF">OQZ29_13360</name>
</gene>
<reference evidence="1" key="1">
    <citation type="submission" date="2022-11" db="EMBL/GenBank/DDBJ databases">
        <authorList>
            <person name="Graham C."/>
            <person name="Newman J.D."/>
        </authorList>
    </citation>
    <scope>NUCLEOTIDE SEQUENCE</scope>
    <source>
        <strain evidence="1">DSM 19486</strain>
    </source>
</reference>
<protein>
    <recommendedName>
        <fullName evidence="3">GNAT family N-acetyltransferase</fullName>
    </recommendedName>
</protein>
<name>A0A9X3IA68_9SPHI</name>
<proteinExistence type="predicted"/>
<evidence type="ECO:0008006" key="3">
    <source>
        <dbReference type="Google" id="ProtNLM"/>
    </source>
</evidence>
<dbReference type="AlphaFoldDB" id="A0A9X3IA68"/>
<evidence type="ECO:0000313" key="1">
    <source>
        <dbReference type="EMBL" id="MCX3265739.1"/>
    </source>
</evidence>